<feature type="transmembrane region" description="Helical" evidence="5">
    <location>
        <begin position="274"/>
        <end position="290"/>
    </location>
</feature>
<evidence type="ECO:0000256" key="1">
    <source>
        <dbReference type="ARBA" id="ARBA00005429"/>
    </source>
</evidence>
<dbReference type="Ensembl" id="ENSGMOT00000042268.1">
    <property type="protein sequence ID" value="ENSGMOP00000045775.1"/>
    <property type="gene ID" value="ENSGMOG00000024838.1"/>
</dbReference>
<evidence type="ECO:0000256" key="4">
    <source>
        <dbReference type="ARBA" id="ARBA00023134"/>
    </source>
</evidence>
<dbReference type="RefSeq" id="XP_030220103.1">
    <property type="nucleotide sequence ID" value="XM_030364243.1"/>
</dbReference>
<gene>
    <name evidence="7" type="primary">LOC115549188</name>
</gene>
<proteinExistence type="inferred from homology"/>
<keyword evidence="5" id="KW-1133">Transmembrane helix</keyword>
<keyword evidence="4" id="KW-0342">GTP-binding</keyword>
<dbReference type="GeneTree" id="ENSGT00950000183007"/>
<dbReference type="AlphaFoldDB" id="A0A8C5BE15"/>
<dbReference type="PROSITE" id="PS51716">
    <property type="entry name" value="G_IRG"/>
    <property type="match status" value="1"/>
</dbReference>
<keyword evidence="5" id="KW-0812">Transmembrane</keyword>
<reference evidence="7" key="1">
    <citation type="submission" date="2025-08" db="UniProtKB">
        <authorList>
            <consortium name="Ensembl"/>
        </authorList>
    </citation>
    <scope>IDENTIFICATION</scope>
</reference>
<evidence type="ECO:0000256" key="3">
    <source>
        <dbReference type="ARBA" id="ARBA00022801"/>
    </source>
</evidence>
<dbReference type="Pfam" id="PF05049">
    <property type="entry name" value="IIGP"/>
    <property type="match status" value="1"/>
</dbReference>
<evidence type="ECO:0000256" key="2">
    <source>
        <dbReference type="ARBA" id="ARBA00022741"/>
    </source>
</evidence>
<reference evidence="7" key="2">
    <citation type="submission" date="2025-09" db="UniProtKB">
        <authorList>
            <consortium name="Ensembl"/>
        </authorList>
    </citation>
    <scope>IDENTIFICATION</scope>
</reference>
<evidence type="ECO:0000313" key="8">
    <source>
        <dbReference type="Proteomes" id="UP000694546"/>
    </source>
</evidence>
<protein>
    <submittedName>
        <fullName evidence="7">Interferon-inducible GTPase 5-like</fullName>
    </submittedName>
</protein>
<dbReference type="Gene3D" id="3.40.50.300">
    <property type="entry name" value="P-loop containing nucleotide triphosphate hydrolases"/>
    <property type="match status" value="1"/>
</dbReference>
<dbReference type="GO" id="GO:0016787">
    <property type="term" value="F:hydrolase activity"/>
    <property type="evidence" value="ECO:0007669"/>
    <property type="project" value="UniProtKB-KW"/>
</dbReference>
<dbReference type="InterPro" id="IPR027417">
    <property type="entry name" value="P-loop_NTPase"/>
</dbReference>
<name>A0A8C5BE15_GADMO</name>
<dbReference type="GO" id="GO:0016020">
    <property type="term" value="C:membrane"/>
    <property type="evidence" value="ECO:0007669"/>
    <property type="project" value="InterPro"/>
</dbReference>
<dbReference type="Proteomes" id="UP000694546">
    <property type="component" value="Chromosome 8"/>
</dbReference>
<dbReference type="PANTHER" id="PTHR32341:SF10">
    <property type="entry name" value="INTERFERON-INDUCIBLE GTPASE 5"/>
    <property type="match status" value="1"/>
</dbReference>
<organism evidence="7 8">
    <name type="scientific">Gadus morhua</name>
    <name type="common">Atlantic cod</name>
    <dbReference type="NCBI Taxonomy" id="8049"/>
    <lineage>
        <taxon>Eukaryota</taxon>
        <taxon>Metazoa</taxon>
        <taxon>Chordata</taxon>
        <taxon>Craniata</taxon>
        <taxon>Vertebrata</taxon>
        <taxon>Euteleostomi</taxon>
        <taxon>Actinopterygii</taxon>
        <taxon>Neopterygii</taxon>
        <taxon>Teleostei</taxon>
        <taxon>Neoteleostei</taxon>
        <taxon>Acanthomorphata</taxon>
        <taxon>Zeiogadaria</taxon>
        <taxon>Gadariae</taxon>
        <taxon>Gadiformes</taxon>
        <taxon>Gadoidei</taxon>
        <taxon>Gadidae</taxon>
        <taxon>Gadus</taxon>
    </lineage>
</organism>
<dbReference type="GeneID" id="115549188"/>
<dbReference type="GO" id="GO:0005525">
    <property type="term" value="F:GTP binding"/>
    <property type="evidence" value="ECO:0007669"/>
    <property type="project" value="UniProtKB-KW"/>
</dbReference>
<evidence type="ECO:0000313" key="7">
    <source>
        <dbReference type="Ensembl" id="ENSGMOP00000045775.1"/>
    </source>
</evidence>
<evidence type="ECO:0000256" key="5">
    <source>
        <dbReference type="SAM" id="Phobius"/>
    </source>
</evidence>
<dbReference type="PANTHER" id="PTHR32341">
    <property type="entry name" value="INTERFERON-INDUCIBLE GTPASE"/>
    <property type="match status" value="1"/>
</dbReference>
<accession>A0A8C5BE15</accession>
<keyword evidence="3" id="KW-0378">Hydrolase</keyword>
<sequence length="386" mass="43179">MSAMESKVIEDLKNALENVDLVSAVSIINIKYLEDTNTIPLNIAITGESGVGKSAFVNAFRGIDNADERAAPTGVETTKPESYPHPIYPNVTLWDLPGVGTSKFPADQYLKHSWFENVDFFIIVSAGRFRENDARLAQEIKKMDKNFYFVRSKIDNNLSDAKRSQREYDEEKTLQKIRENCIQGLEEQGVAFPQVFLVSSFDLHLYDFPALQETMERELPSHKSDVLTLALPKFCKGIINKKKEVFRSQIKYYALMSALVAALPIPGLSIAADLGVLVGVVGSYLFGFGLNKKSMGKPSSAKLLENLRTVMKYLYSGNDLTKKLVVLMLRSLPLVMLCEAAEEGSTWIPCLGIPISFTFIYTFLSSALDSLFVDTENVRMKAFEMN</sequence>
<dbReference type="OrthoDB" id="422720at2759"/>
<keyword evidence="8" id="KW-1185">Reference proteome</keyword>
<dbReference type="InterPro" id="IPR007743">
    <property type="entry name" value="Immunity-related_GTPase-like"/>
</dbReference>
<evidence type="ECO:0000259" key="6">
    <source>
        <dbReference type="PROSITE" id="PS51716"/>
    </source>
</evidence>
<dbReference type="SUPFAM" id="SSF52540">
    <property type="entry name" value="P-loop containing nucleoside triphosphate hydrolases"/>
    <property type="match status" value="1"/>
</dbReference>
<comment type="similarity">
    <text evidence="1">Belongs to the TRAFAC class dynamin-like GTPase superfamily. IRG family.</text>
</comment>
<keyword evidence="5" id="KW-0472">Membrane</keyword>
<dbReference type="InterPro" id="IPR051515">
    <property type="entry name" value="IRG"/>
</dbReference>
<keyword evidence="2" id="KW-0547">Nucleotide-binding</keyword>
<feature type="domain" description="IRG-type G" evidence="6">
    <location>
        <begin position="39"/>
        <end position="218"/>
    </location>
</feature>
<dbReference type="InterPro" id="IPR030385">
    <property type="entry name" value="G_IRG_dom"/>
</dbReference>
<dbReference type="OMA" id="DITIMGE"/>